<dbReference type="EMBL" id="LKCW01000022">
    <property type="protein sequence ID" value="KPM44206.1"/>
    <property type="molecule type" value="Genomic_DNA"/>
</dbReference>
<feature type="domain" description="SGNH hydrolase-type esterase" evidence="2">
    <location>
        <begin position="57"/>
        <end position="241"/>
    </location>
</feature>
<dbReference type="Proteomes" id="UP000050424">
    <property type="component" value="Unassembled WGS sequence"/>
</dbReference>
<dbReference type="CDD" id="cd01833">
    <property type="entry name" value="XynB_like"/>
    <property type="match status" value="1"/>
</dbReference>
<feature type="chain" id="PRO_5006135346" description="SGNH hydrolase-type esterase domain-containing protein" evidence="1">
    <location>
        <begin position="25"/>
        <end position="274"/>
    </location>
</feature>
<accession>A0A0P7B3D7</accession>
<evidence type="ECO:0000313" key="3">
    <source>
        <dbReference type="EMBL" id="KPM44206.1"/>
    </source>
</evidence>
<dbReference type="InterPro" id="IPR051532">
    <property type="entry name" value="Ester_Hydrolysis_Enzymes"/>
</dbReference>
<dbReference type="GO" id="GO:0004622">
    <property type="term" value="F:phosphatidylcholine lysophospholipase activity"/>
    <property type="evidence" value="ECO:0007669"/>
    <property type="project" value="TreeGrafter"/>
</dbReference>
<dbReference type="Pfam" id="PF13472">
    <property type="entry name" value="Lipase_GDSL_2"/>
    <property type="match status" value="1"/>
</dbReference>
<feature type="signal peptide" evidence="1">
    <location>
        <begin position="1"/>
        <end position="24"/>
    </location>
</feature>
<keyword evidence="1" id="KW-0732">Signal</keyword>
<evidence type="ECO:0000256" key="1">
    <source>
        <dbReference type="SAM" id="SignalP"/>
    </source>
</evidence>
<gene>
    <name evidence="3" type="ORF">AK830_g2370</name>
</gene>
<sequence length="274" mass="29819">MRFRFAHPLGVACSLLTLGLLGHALDINTTANATTLLNTNALPGEAVKPGTELRILCAGDSITSGWLSDDDGGNGNGYRLPLRDDLSKDEVVFAGTVSAGNMTDGYFAAWPGKTVKYISDHVGPSLKQRPNIILLHAGTNDMDDRPLRSTEGNEPVAVAERLGDLIDQMIEACPDAVILVAIIIDSCDPHISPRIPEYQAAIPGIVEKRRLAGHHVLAVDFTTFSESDLQDCVHPTVDGYRKFGDYWIRWEPIRHMKIQPGPRFSGRACFSSKS</sequence>
<dbReference type="AlphaFoldDB" id="A0A0P7B3D7"/>
<comment type="caution">
    <text evidence="3">The sequence shown here is derived from an EMBL/GenBank/DDBJ whole genome shotgun (WGS) entry which is preliminary data.</text>
</comment>
<dbReference type="PANTHER" id="PTHR30383:SF5">
    <property type="entry name" value="SGNH HYDROLASE-TYPE ESTERASE DOMAIN-CONTAINING PROTEIN"/>
    <property type="match status" value="1"/>
</dbReference>
<name>A0A0P7B3D7_9HYPO</name>
<protein>
    <recommendedName>
        <fullName evidence="2">SGNH hydrolase-type esterase domain-containing protein</fullName>
    </recommendedName>
</protein>
<reference evidence="3 4" key="1">
    <citation type="submission" date="2015-09" db="EMBL/GenBank/DDBJ databases">
        <title>Draft genome of a European isolate of the apple canker pathogen Neonectria ditissima.</title>
        <authorList>
            <person name="Gomez-Cortecero A."/>
            <person name="Harrison R.J."/>
            <person name="Armitage A.D."/>
        </authorList>
    </citation>
    <scope>NUCLEOTIDE SEQUENCE [LARGE SCALE GENOMIC DNA]</scope>
    <source>
        <strain evidence="3 4">R09/05</strain>
    </source>
</reference>
<dbReference type="STRING" id="78410.A0A0P7B3D7"/>
<evidence type="ECO:0000259" key="2">
    <source>
        <dbReference type="Pfam" id="PF13472"/>
    </source>
</evidence>
<organism evidence="3 4">
    <name type="scientific">Neonectria ditissima</name>
    <dbReference type="NCBI Taxonomy" id="78410"/>
    <lineage>
        <taxon>Eukaryota</taxon>
        <taxon>Fungi</taxon>
        <taxon>Dikarya</taxon>
        <taxon>Ascomycota</taxon>
        <taxon>Pezizomycotina</taxon>
        <taxon>Sordariomycetes</taxon>
        <taxon>Hypocreomycetidae</taxon>
        <taxon>Hypocreales</taxon>
        <taxon>Nectriaceae</taxon>
        <taxon>Neonectria</taxon>
    </lineage>
</organism>
<evidence type="ECO:0000313" key="4">
    <source>
        <dbReference type="Proteomes" id="UP000050424"/>
    </source>
</evidence>
<dbReference type="SUPFAM" id="SSF52266">
    <property type="entry name" value="SGNH hydrolase"/>
    <property type="match status" value="1"/>
</dbReference>
<proteinExistence type="predicted"/>
<dbReference type="PANTHER" id="PTHR30383">
    <property type="entry name" value="THIOESTERASE 1/PROTEASE 1/LYSOPHOSPHOLIPASE L1"/>
    <property type="match status" value="1"/>
</dbReference>
<dbReference type="Gene3D" id="3.40.50.1110">
    <property type="entry name" value="SGNH hydrolase"/>
    <property type="match status" value="1"/>
</dbReference>
<dbReference type="OrthoDB" id="2119228at2759"/>
<keyword evidence="4" id="KW-1185">Reference proteome</keyword>
<dbReference type="InterPro" id="IPR013830">
    <property type="entry name" value="SGNH_hydro"/>
</dbReference>
<dbReference type="InterPro" id="IPR036514">
    <property type="entry name" value="SGNH_hydro_sf"/>
</dbReference>